<sequence length="279" mass="31551">MFTILTPPAFERVKPLFADMAYHLAIMTVLAGKTPGQVFVDDPEAPQTALLLPTNPHRIYLAGRAEHPDLQQTIQAIIAQQYHKLSPGADGYGALLYYPPGGESWQALLDTVLQGQKTFMGQREFHRLKLPHTIVSSPLPEGFMLRRLDDKLLQELEPTNRAHVLEEICSESPSLEHFLTYNFGLCAQHEHMLSGWCLAEYRDQERCELGIETLEDYQRQGIATALAQAVIEQAFVEGATEIGWHCWARNTPSVATAKKLGFEKAFDYPVYYCQYRQEA</sequence>
<feature type="domain" description="N-acetyltransferase" evidence="1">
    <location>
        <begin position="143"/>
        <end position="279"/>
    </location>
</feature>
<dbReference type="InterPro" id="IPR027365">
    <property type="entry name" value="GNAT_acetyltra_YdfB-like"/>
</dbReference>
<dbReference type="SUPFAM" id="SSF55729">
    <property type="entry name" value="Acyl-CoA N-acyltransferases (Nat)"/>
    <property type="match status" value="1"/>
</dbReference>
<dbReference type="PANTHER" id="PTHR31143:SF2">
    <property type="entry name" value="FR47-LIKE DOMAIN-CONTAINING PROTEIN-RELATED"/>
    <property type="match status" value="1"/>
</dbReference>
<dbReference type="RefSeq" id="WP_201373392.1">
    <property type="nucleotide sequence ID" value="NZ_BNJG01000002.1"/>
</dbReference>
<organism evidence="2 3">
    <name type="scientific">Ktedonobacter robiniae</name>
    <dbReference type="NCBI Taxonomy" id="2778365"/>
    <lineage>
        <taxon>Bacteria</taxon>
        <taxon>Bacillati</taxon>
        <taxon>Chloroflexota</taxon>
        <taxon>Ktedonobacteria</taxon>
        <taxon>Ktedonobacterales</taxon>
        <taxon>Ktedonobacteraceae</taxon>
        <taxon>Ktedonobacter</taxon>
    </lineage>
</organism>
<name>A0ABQ3UVR6_9CHLR</name>
<dbReference type="CDD" id="cd04301">
    <property type="entry name" value="NAT_SF"/>
    <property type="match status" value="1"/>
</dbReference>
<evidence type="ECO:0000313" key="2">
    <source>
        <dbReference type="EMBL" id="GHO56944.1"/>
    </source>
</evidence>
<dbReference type="Pfam" id="PF12746">
    <property type="entry name" value="GNAT_acetyltran"/>
    <property type="match status" value="1"/>
</dbReference>
<dbReference type="InterPro" id="IPR016181">
    <property type="entry name" value="Acyl_CoA_acyltransferase"/>
</dbReference>
<dbReference type="InterPro" id="IPR000182">
    <property type="entry name" value="GNAT_dom"/>
</dbReference>
<dbReference type="PANTHER" id="PTHR31143">
    <property type="match status" value="1"/>
</dbReference>
<dbReference type="PROSITE" id="PS51186">
    <property type="entry name" value="GNAT"/>
    <property type="match status" value="1"/>
</dbReference>
<protein>
    <recommendedName>
        <fullName evidence="1">N-acetyltransferase domain-containing protein</fullName>
    </recommendedName>
</protein>
<accession>A0ABQ3UVR6</accession>
<evidence type="ECO:0000259" key="1">
    <source>
        <dbReference type="PROSITE" id="PS51186"/>
    </source>
</evidence>
<reference evidence="2 3" key="1">
    <citation type="journal article" date="2021" name="Int. J. Syst. Evol. Microbiol.">
        <title>Reticulibacter mediterranei gen. nov., sp. nov., within the new family Reticulibacteraceae fam. nov., and Ktedonospora formicarum gen. nov., sp. nov., Ktedonobacter robiniae sp. nov., Dictyobacter formicarum sp. nov. and Dictyobacter arantiisoli sp. nov., belonging to the class Ktedonobacteria.</title>
        <authorList>
            <person name="Yabe S."/>
            <person name="Zheng Y."/>
            <person name="Wang C.M."/>
            <person name="Sakai Y."/>
            <person name="Abe K."/>
            <person name="Yokota A."/>
            <person name="Donadio S."/>
            <person name="Cavaletti L."/>
            <person name="Monciardini P."/>
        </authorList>
    </citation>
    <scope>NUCLEOTIDE SEQUENCE [LARGE SCALE GENOMIC DNA]</scope>
    <source>
        <strain evidence="2 3">SOSP1-30</strain>
    </source>
</reference>
<dbReference type="EMBL" id="BNJG01000002">
    <property type="protein sequence ID" value="GHO56944.1"/>
    <property type="molecule type" value="Genomic_DNA"/>
</dbReference>
<gene>
    <name evidence="2" type="ORF">KSB_54190</name>
</gene>
<proteinExistence type="predicted"/>
<evidence type="ECO:0000313" key="3">
    <source>
        <dbReference type="Proteomes" id="UP000654345"/>
    </source>
</evidence>
<dbReference type="Proteomes" id="UP000654345">
    <property type="component" value="Unassembled WGS sequence"/>
</dbReference>
<keyword evidence="3" id="KW-1185">Reference proteome</keyword>
<comment type="caution">
    <text evidence="2">The sequence shown here is derived from an EMBL/GenBank/DDBJ whole genome shotgun (WGS) entry which is preliminary data.</text>
</comment>
<dbReference type="Gene3D" id="3.40.630.30">
    <property type="match status" value="1"/>
</dbReference>